<sequence>MMKKLFLLIPTLFILMTGCQLFESDQQAINRYATSWSDVTSKLESIHTELARRESKENELYLELTKLSAKEHETIQSVALEAIELVNEREVLVQEEKDILDQQLKKWDKVLKATSKNEDQAVKESLENWNSYHKSYAIVMNEYYRSVQLDKVLYEKMKAENVSIKELSEHLNEVNKQYALIIKKTEVLNEKYENVFTSSNN</sequence>
<evidence type="ECO:0000313" key="3">
    <source>
        <dbReference type="EMBL" id="QPC46188.1"/>
    </source>
</evidence>
<dbReference type="InterPro" id="IPR019454">
    <property type="entry name" value="Lipoprot_YkyA-like"/>
</dbReference>
<keyword evidence="2" id="KW-0732">Signal</keyword>
<evidence type="ECO:0000256" key="2">
    <source>
        <dbReference type="SAM" id="SignalP"/>
    </source>
</evidence>
<dbReference type="SUPFAM" id="SSF140423">
    <property type="entry name" value="MW0975(SA0943)-like"/>
    <property type="match status" value="1"/>
</dbReference>
<organism evidence="3 4">
    <name type="scientific">Mangrovibacillus cuniculi</name>
    <dbReference type="NCBI Taxonomy" id="2593652"/>
    <lineage>
        <taxon>Bacteria</taxon>
        <taxon>Bacillati</taxon>
        <taxon>Bacillota</taxon>
        <taxon>Bacilli</taxon>
        <taxon>Bacillales</taxon>
        <taxon>Bacillaceae</taxon>
        <taxon>Mangrovibacillus</taxon>
    </lineage>
</organism>
<feature type="coiled-coil region" evidence="1">
    <location>
        <begin position="157"/>
        <end position="184"/>
    </location>
</feature>
<evidence type="ECO:0008006" key="5">
    <source>
        <dbReference type="Google" id="ProtNLM"/>
    </source>
</evidence>
<dbReference type="PROSITE" id="PS51257">
    <property type="entry name" value="PROKAR_LIPOPROTEIN"/>
    <property type="match status" value="1"/>
</dbReference>
<name>A0A7S8CA55_9BACI</name>
<dbReference type="RefSeq" id="WP_239673714.1">
    <property type="nucleotide sequence ID" value="NZ_CP049742.1"/>
</dbReference>
<protein>
    <recommendedName>
        <fullName evidence="5">Cell-wall binding lipoprotein</fullName>
    </recommendedName>
</protein>
<dbReference type="AlphaFoldDB" id="A0A7S8CA55"/>
<keyword evidence="1" id="KW-0175">Coiled coil</keyword>
<feature type="signal peptide" evidence="2">
    <location>
        <begin position="1"/>
        <end position="22"/>
    </location>
</feature>
<proteinExistence type="predicted"/>
<keyword evidence="4" id="KW-1185">Reference proteome</keyword>
<gene>
    <name evidence="3" type="ORF">G8O30_04060</name>
</gene>
<dbReference type="InterPro" id="IPR036785">
    <property type="entry name" value="YkyA-like_sf"/>
</dbReference>
<reference evidence="3 4" key="1">
    <citation type="submission" date="2019-07" db="EMBL/GenBank/DDBJ databases">
        <title>Genome sequence of 2 isolates from Red Sea Mangroves.</title>
        <authorList>
            <person name="Sefrji F."/>
            <person name="Michoud G."/>
            <person name="Merlino G."/>
            <person name="Daffonchio D."/>
        </authorList>
    </citation>
    <scope>NUCLEOTIDE SEQUENCE [LARGE SCALE GENOMIC DNA]</scope>
    <source>
        <strain evidence="3 4">R1DC41</strain>
    </source>
</reference>
<dbReference type="Gene3D" id="1.20.120.570">
    <property type="entry name" value="YkyA-like"/>
    <property type="match status" value="1"/>
</dbReference>
<evidence type="ECO:0000313" key="4">
    <source>
        <dbReference type="Proteomes" id="UP000593626"/>
    </source>
</evidence>
<evidence type="ECO:0000256" key="1">
    <source>
        <dbReference type="SAM" id="Coils"/>
    </source>
</evidence>
<accession>A0A7S8CA55</accession>
<dbReference type="Pfam" id="PF10368">
    <property type="entry name" value="YkyA"/>
    <property type="match status" value="1"/>
</dbReference>
<dbReference type="Proteomes" id="UP000593626">
    <property type="component" value="Chromosome"/>
</dbReference>
<feature type="chain" id="PRO_5039093843" description="Cell-wall binding lipoprotein" evidence="2">
    <location>
        <begin position="23"/>
        <end position="201"/>
    </location>
</feature>
<dbReference type="EMBL" id="CP049742">
    <property type="protein sequence ID" value="QPC46188.1"/>
    <property type="molecule type" value="Genomic_DNA"/>
</dbReference>
<dbReference type="KEGG" id="mcui:G8O30_04060"/>